<evidence type="ECO:0000313" key="6">
    <source>
        <dbReference type="Proteomes" id="UP001141552"/>
    </source>
</evidence>
<evidence type="ECO:0000259" key="4">
    <source>
        <dbReference type="SMART" id="SM00499"/>
    </source>
</evidence>
<evidence type="ECO:0000256" key="3">
    <source>
        <dbReference type="SAM" id="SignalP"/>
    </source>
</evidence>
<organism evidence="5 6">
    <name type="scientific">Turnera subulata</name>
    <dbReference type="NCBI Taxonomy" id="218843"/>
    <lineage>
        <taxon>Eukaryota</taxon>
        <taxon>Viridiplantae</taxon>
        <taxon>Streptophyta</taxon>
        <taxon>Embryophyta</taxon>
        <taxon>Tracheophyta</taxon>
        <taxon>Spermatophyta</taxon>
        <taxon>Magnoliopsida</taxon>
        <taxon>eudicotyledons</taxon>
        <taxon>Gunneridae</taxon>
        <taxon>Pentapetalae</taxon>
        <taxon>rosids</taxon>
        <taxon>fabids</taxon>
        <taxon>Malpighiales</taxon>
        <taxon>Passifloraceae</taxon>
        <taxon>Turnera</taxon>
    </lineage>
</organism>
<keyword evidence="6" id="KW-1185">Reference proteome</keyword>
<protein>
    <recommendedName>
        <fullName evidence="4">Bifunctional inhibitor/plant lipid transfer protein/seed storage helical domain-containing protein</fullName>
    </recommendedName>
</protein>
<name>A0A9Q0FGI7_9ROSI</name>
<dbReference type="PROSITE" id="PS00597">
    <property type="entry name" value="PLANT_LTP"/>
    <property type="match status" value="1"/>
</dbReference>
<evidence type="ECO:0000313" key="5">
    <source>
        <dbReference type="EMBL" id="KAJ4831064.1"/>
    </source>
</evidence>
<dbReference type="PANTHER" id="PTHR33076">
    <property type="entry name" value="NON-SPECIFIC LIPID-TRANSFER PROTEIN 2-RELATED"/>
    <property type="match status" value="1"/>
</dbReference>
<feature type="chain" id="PRO_5040400010" description="Bifunctional inhibitor/plant lipid transfer protein/seed storage helical domain-containing protein" evidence="3">
    <location>
        <begin position="21"/>
        <end position="128"/>
    </location>
</feature>
<dbReference type="GO" id="GO:0006869">
    <property type="term" value="P:lipid transport"/>
    <property type="evidence" value="ECO:0007669"/>
    <property type="project" value="InterPro"/>
</dbReference>
<feature type="domain" description="Bifunctional inhibitor/plant lipid transfer protein/seed storage helical" evidence="4">
    <location>
        <begin position="34"/>
        <end position="124"/>
    </location>
</feature>
<dbReference type="AlphaFoldDB" id="A0A9Q0FGI7"/>
<evidence type="ECO:0000256" key="2">
    <source>
        <dbReference type="ARBA" id="ARBA00023157"/>
    </source>
</evidence>
<proteinExistence type="inferred from homology"/>
<reference evidence="5" key="1">
    <citation type="submission" date="2022-02" db="EMBL/GenBank/DDBJ databases">
        <authorList>
            <person name="Henning P.M."/>
            <person name="McCubbin A.G."/>
            <person name="Shore J.S."/>
        </authorList>
    </citation>
    <scope>NUCLEOTIDE SEQUENCE</scope>
    <source>
        <strain evidence="5">F60SS</strain>
        <tissue evidence="5">Leaves</tissue>
    </source>
</reference>
<dbReference type="SMART" id="SM00499">
    <property type="entry name" value="AAI"/>
    <property type="match status" value="1"/>
</dbReference>
<feature type="signal peptide" evidence="3">
    <location>
        <begin position="1"/>
        <end position="20"/>
    </location>
</feature>
<dbReference type="InterPro" id="IPR016140">
    <property type="entry name" value="Bifunc_inhib/LTP/seed_store"/>
</dbReference>
<dbReference type="OrthoDB" id="1890443at2759"/>
<dbReference type="Gene3D" id="1.10.110.10">
    <property type="entry name" value="Plant lipid-transfer and hydrophobic proteins"/>
    <property type="match status" value="1"/>
</dbReference>
<keyword evidence="3" id="KW-0732">Signal</keyword>
<dbReference type="GO" id="GO:0008289">
    <property type="term" value="F:lipid binding"/>
    <property type="evidence" value="ECO:0007669"/>
    <property type="project" value="InterPro"/>
</dbReference>
<dbReference type="SUPFAM" id="SSF47699">
    <property type="entry name" value="Bifunctional inhibitor/lipid-transfer protein/seed storage 2S albumin"/>
    <property type="match status" value="1"/>
</dbReference>
<reference evidence="5" key="2">
    <citation type="journal article" date="2023" name="Plants (Basel)">
        <title>Annotation of the Turnera subulata (Passifloraceae) Draft Genome Reveals the S-Locus Evolved after the Divergence of Turneroideae from Passifloroideae in a Stepwise Manner.</title>
        <authorList>
            <person name="Henning P.M."/>
            <person name="Roalson E.H."/>
            <person name="Mir W."/>
            <person name="McCubbin A.G."/>
            <person name="Shore J.S."/>
        </authorList>
    </citation>
    <scope>NUCLEOTIDE SEQUENCE</scope>
    <source>
        <strain evidence="5">F60SS</strain>
    </source>
</reference>
<feature type="non-terminal residue" evidence="5">
    <location>
        <position position="128"/>
    </location>
</feature>
<dbReference type="Pfam" id="PF00234">
    <property type="entry name" value="Tryp_alpha_amyl"/>
    <property type="match status" value="1"/>
</dbReference>
<dbReference type="InterPro" id="IPR036312">
    <property type="entry name" value="Bifun_inhib/LTP/seed_sf"/>
</dbReference>
<keyword evidence="2" id="KW-1015">Disulfide bond</keyword>
<dbReference type="InterPro" id="IPR000528">
    <property type="entry name" value="Plant_nsLTP"/>
</dbReference>
<comment type="caution">
    <text evidence="5">The sequence shown here is derived from an EMBL/GenBank/DDBJ whole genome shotgun (WGS) entry which is preliminary data.</text>
</comment>
<dbReference type="EMBL" id="JAKUCV010005460">
    <property type="protein sequence ID" value="KAJ4831064.1"/>
    <property type="molecule type" value="Genomic_DNA"/>
</dbReference>
<evidence type="ECO:0000256" key="1">
    <source>
        <dbReference type="ARBA" id="ARBA00009748"/>
    </source>
</evidence>
<accession>A0A9Q0FGI7</accession>
<comment type="similarity">
    <text evidence="1">Belongs to the plant LTP family.</text>
</comment>
<sequence>QLACMVLIICMFAGAPLAQAIITPEKVSASVAPCGGLLGEEHGLLLLGGRVQGDAGRLGAVLHGCCSGLSSLVVEANTTADRQQLCNCMTSSSSSVNMHSGLAAALPSACGVSVPFNISANTDCASVQ</sequence>
<dbReference type="Proteomes" id="UP001141552">
    <property type="component" value="Unassembled WGS sequence"/>
</dbReference>
<gene>
    <name evidence="5" type="ORF">Tsubulata_043529</name>
</gene>